<accession>A0A6P3VK12</accession>
<feature type="repeat" description="ANK" evidence="7">
    <location>
        <begin position="206"/>
        <end position="238"/>
    </location>
</feature>
<dbReference type="PANTHER" id="PTHR46680">
    <property type="entry name" value="NF-KAPPA-B INHIBITOR ALPHA"/>
    <property type="match status" value="1"/>
</dbReference>
<evidence type="ECO:0000313" key="10">
    <source>
        <dbReference type="RefSeq" id="XP_012674280.1"/>
    </source>
</evidence>
<dbReference type="Gene3D" id="1.25.40.20">
    <property type="entry name" value="Ankyrin repeat-containing domain"/>
    <property type="match status" value="1"/>
</dbReference>
<dbReference type="PANTHER" id="PTHR46680:SF1">
    <property type="entry name" value="NF-KAPPA-B INHIBITOR ALPHA"/>
    <property type="match status" value="1"/>
</dbReference>
<organism evidence="9 10">
    <name type="scientific">Clupea harengus</name>
    <name type="common">Atlantic herring</name>
    <dbReference type="NCBI Taxonomy" id="7950"/>
    <lineage>
        <taxon>Eukaryota</taxon>
        <taxon>Metazoa</taxon>
        <taxon>Chordata</taxon>
        <taxon>Craniata</taxon>
        <taxon>Vertebrata</taxon>
        <taxon>Euteleostomi</taxon>
        <taxon>Actinopterygii</taxon>
        <taxon>Neopterygii</taxon>
        <taxon>Teleostei</taxon>
        <taxon>Clupei</taxon>
        <taxon>Clupeiformes</taxon>
        <taxon>Clupeoidei</taxon>
        <taxon>Clupeidae</taxon>
        <taxon>Clupea</taxon>
    </lineage>
</organism>
<reference evidence="10" key="1">
    <citation type="submission" date="2025-08" db="UniProtKB">
        <authorList>
            <consortium name="RefSeq"/>
        </authorList>
    </citation>
    <scope>IDENTIFICATION</scope>
</reference>
<feature type="region of interest" description="Disordered" evidence="8">
    <location>
        <begin position="1"/>
        <end position="20"/>
    </location>
</feature>
<dbReference type="AlphaFoldDB" id="A0A6P3VK12"/>
<dbReference type="SMART" id="SM00248">
    <property type="entry name" value="ANK"/>
    <property type="match status" value="6"/>
</dbReference>
<feature type="region of interest" description="Disordered" evidence="8">
    <location>
        <begin position="65"/>
        <end position="94"/>
    </location>
</feature>
<dbReference type="GO" id="GO:0051059">
    <property type="term" value="F:NF-kappaB binding"/>
    <property type="evidence" value="ECO:0007669"/>
    <property type="project" value="TreeGrafter"/>
</dbReference>
<evidence type="ECO:0000256" key="4">
    <source>
        <dbReference type="ARBA" id="ARBA00041123"/>
    </source>
</evidence>
<feature type="compositionally biased region" description="Basic and acidic residues" evidence="8">
    <location>
        <begin position="82"/>
        <end position="94"/>
    </location>
</feature>
<dbReference type="GeneID" id="105892544"/>
<evidence type="ECO:0000256" key="1">
    <source>
        <dbReference type="ARBA" id="ARBA00022737"/>
    </source>
</evidence>
<dbReference type="GO" id="GO:0034142">
    <property type="term" value="P:toll-like receptor 4 signaling pathway"/>
    <property type="evidence" value="ECO:0007669"/>
    <property type="project" value="TreeGrafter"/>
</dbReference>
<feature type="compositionally biased region" description="Basic and acidic residues" evidence="8">
    <location>
        <begin position="7"/>
        <end position="18"/>
    </location>
</feature>
<dbReference type="OrthoDB" id="20727at2759"/>
<dbReference type="InterPro" id="IPR036770">
    <property type="entry name" value="Ankyrin_rpt-contain_sf"/>
</dbReference>
<dbReference type="Pfam" id="PF00023">
    <property type="entry name" value="Ank"/>
    <property type="match status" value="2"/>
</dbReference>
<feature type="repeat" description="ANK" evidence="7">
    <location>
        <begin position="276"/>
        <end position="308"/>
    </location>
</feature>
<evidence type="ECO:0000256" key="6">
    <source>
        <dbReference type="ARBA" id="ARBA00045368"/>
    </source>
</evidence>
<feature type="compositionally biased region" description="Acidic residues" evidence="8">
    <location>
        <begin position="375"/>
        <end position="394"/>
    </location>
</feature>
<feature type="repeat" description="ANK" evidence="7">
    <location>
        <begin position="310"/>
        <end position="342"/>
    </location>
</feature>
<dbReference type="PROSITE" id="PS50088">
    <property type="entry name" value="ANK_REPEAT"/>
    <property type="match status" value="3"/>
</dbReference>
<feature type="region of interest" description="Disordered" evidence="8">
    <location>
        <begin position="369"/>
        <end position="403"/>
    </location>
</feature>
<keyword evidence="2 7" id="KW-0040">ANK repeat</keyword>
<dbReference type="PRINTS" id="PR01415">
    <property type="entry name" value="ANKYRIN"/>
</dbReference>
<evidence type="ECO:0000256" key="2">
    <source>
        <dbReference type="ARBA" id="ARBA00023043"/>
    </source>
</evidence>
<dbReference type="Proteomes" id="UP000515152">
    <property type="component" value="Chromosome 3"/>
</dbReference>
<proteinExistence type="inferred from homology"/>
<sequence>MAGIQRHSVENSHCDSRNKYPRPVVGCELKLSSPDAAPDDWCDSGLDSISGVGLSIDGPYDIELPETWSSTRPKDYSPSLGHSEDRPEDCTSVEPGERLDSAIGDSITDETVGSLSQGLGTLILAEQAAGDTVSNGRSEWVAVVSPEEERQRREELFNTLNFLSEDGDTALHLALIHEHRAFVQYLLGVIALESSWTPYLDIQNHLGQTALHLSVIVDQPECVRGLVCGGANAELQERGGNTPLHLAVRELRMQCVRELTSCPRLTSEHLTVTNYSGVSALHLAVQKGRGDIISMLLSAGADVNQRDLGSGRSPLHWAVEAQSAQLVALLLSAGAAVDQRSYAGHTALYCALHRPNREVQALLRAGGAVDTHMQEEDEEEEEEEEQESEEEFDDLLINGQRVM</sequence>
<dbReference type="KEGG" id="char:105892544"/>
<dbReference type="GO" id="GO:0071356">
    <property type="term" value="P:cellular response to tumor necrosis factor"/>
    <property type="evidence" value="ECO:0007669"/>
    <property type="project" value="TreeGrafter"/>
</dbReference>
<evidence type="ECO:0000256" key="3">
    <source>
        <dbReference type="ARBA" id="ARBA00038439"/>
    </source>
</evidence>
<evidence type="ECO:0000313" key="9">
    <source>
        <dbReference type="Proteomes" id="UP000515152"/>
    </source>
</evidence>
<comment type="similarity">
    <text evidence="3">Belongs to the NF-kappa-B inhibitor family.</text>
</comment>
<evidence type="ECO:0000256" key="7">
    <source>
        <dbReference type="PROSITE-ProRule" id="PRU00023"/>
    </source>
</evidence>
<gene>
    <name evidence="10" type="primary">nfkbib</name>
</gene>
<evidence type="ECO:0000256" key="5">
    <source>
        <dbReference type="ARBA" id="ARBA00041987"/>
    </source>
</evidence>
<evidence type="ECO:0000256" key="8">
    <source>
        <dbReference type="SAM" id="MobiDB-lite"/>
    </source>
</evidence>
<dbReference type="PROSITE" id="PS50297">
    <property type="entry name" value="ANK_REP_REGION"/>
    <property type="match status" value="2"/>
</dbReference>
<comment type="function">
    <text evidence="6">Inhibits the activity of dimeric NF-kappa-B/REL complexes by trapping REL (RELA/p65 and NFKB1/p50) dimers in the cytoplasm by masking their nuclear localization signals. On cellular stimulation by immune and pro-inflammatory responses, becomes phosphorylated promoting ubiquitination and degradation, enabling the dimeric RELA to translocate to the nucleus and activate transcription.</text>
</comment>
<dbReference type="RefSeq" id="XP_012674280.1">
    <property type="nucleotide sequence ID" value="XM_012818826.3"/>
</dbReference>
<dbReference type="InterPro" id="IPR051070">
    <property type="entry name" value="NF-kappa-B_inhibitor"/>
</dbReference>
<keyword evidence="1" id="KW-0677">Repeat</keyword>
<dbReference type="SUPFAM" id="SSF48403">
    <property type="entry name" value="Ankyrin repeat"/>
    <property type="match status" value="1"/>
</dbReference>
<dbReference type="CTD" id="4793"/>
<protein>
    <recommendedName>
        <fullName evidence="4">NF-kappa-B inhibitor alpha</fullName>
    </recommendedName>
    <alternativeName>
        <fullName evidence="5">I-kappa-B-alpha</fullName>
    </alternativeName>
</protein>
<dbReference type="InterPro" id="IPR002110">
    <property type="entry name" value="Ankyrin_rpt"/>
</dbReference>
<name>A0A6P3VK12_CLUHA</name>
<keyword evidence="9" id="KW-1185">Reference proteome</keyword>
<dbReference type="Pfam" id="PF12796">
    <property type="entry name" value="Ank_2"/>
    <property type="match status" value="1"/>
</dbReference>
<dbReference type="GO" id="GO:0005829">
    <property type="term" value="C:cytosol"/>
    <property type="evidence" value="ECO:0007669"/>
    <property type="project" value="TreeGrafter"/>
</dbReference>